<accession>A0A5B6UZW8</accession>
<evidence type="ECO:0000256" key="2">
    <source>
        <dbReference type="ARBA" id="ARBA00022695"/>
    </source>
</evidence>
<dbReference type="AlphaFoldDB" id="A0A5B6UZW8"/>
<reference evidence="9" key="1">
    <citation type="journal article" date="2019" name="Plant Biotechnol. J.">
        <title>Genome sequencing of the Australian wild diploid species Gossypium australe highlights disease resistance and delayed gland morphogenesis.</title>
        <authorList>
            <person name="Cai Y."/>
            <person name="Cai X."/>
            <person name="Wang Q."/>
            <person name="Wang P."/>
            <person name="Zhang Y."/>
            <person name="Cai C."/>
            <person name="Xu Y."/>
            <person name="Wang K."/>
            <person name="Zhou Z."/>
            <person name="Wang C."/>
            <person name="Geng S."/>
            <person name="Li B."/>
            <person name="Dong Q."/>
            <person name="Hou Y."/>
            <person name="Wang H."/>
            <person name="Ai P."/>
            <person name="Liu Z."/>
            <person name="Yi F."/>
            <person name="Sun M."/>
            <person name="An G."/>
            <person name="Cheng J."/>
            <person name="Zhang Y."/>
            <person name="Shi Q."/>
            <person name="Xie Y."/>
            <person name="Shi X."/>
            <person name="Chang Y."/>
            <person name="Huang F."/>
            <person name="Chen Y."/>
            <person name="Hong S."/>
            <person name="Mi L."/>
            <person name="Sun Q."/>
            <person name="Zhang L."/>
            <person name="Zhou B."/>
            <person name="Peng R."/>
            <person name="Zhang X."/>
            <person name="Liu F."/>
        </authorList>
    </citation>
    <scope>NUCLEOTIDE SEQUENCE [LARGE SCALE GENOMIC DNA]</scope>
    <source>
        <strain evidence="9">cv. PA1801</strain>
    </source>
</reference>
<organism evidence="8 9">
    <name type="scientific">Gossypium australe</name>
    <dbReference type="NCBI Taxonomy" id="47621"/>
    <lineage>
        <taxon>Eukaryota</taxon>
        <taxon>Viridiplantae</taxon>
        <taxon>Streptophyta</taxon>
        <taxon>Embryophyta</taxon>
        <taxon>Tracheophyta</taxon>
        <taxon>Spermatophyta</taxon>
        <taxon>Magnoliopsida</taxon>
        <taxon>eudicotyledons</taxon>
        <taxon>Gunneridae</taxon>
        <taxon>Pentapetalae</taxon>
        <taxon>rosids</taxon>
        <taxon>malvids</taxon>
        <taxon>Malvales</taxon>
        <taxon>Malvaceae</taxon>
        <taxon>Malvoideae</taxon>
        <taxon>Gossypium</taxon>
    </lineage>
</organism>
<dbReference type="OrthoDB" id="2013610at2759"/>
<dbReference type="SUPFAM" id="SSF53098">
    <property type="entry name" value="Ribonuclease H-like"/>
    <property type="match status" value="1"/>
</dbReference>
<dbReference type="Gene3D" id="3.30.70.270">
    <property type="match status" value="1"/>
</dbReference>
<dbReference type="InterPro" id="IPR001584">
    <property type="entry name" value="Integrase_cat-core"/>
</dbReference>
<dbReference type="Gene3D" id="3.30.420.10">
    <property type="entry name" value="Ribonuclease H-like superfamily/Ribonuclease H"/>
    <property type="match status" value="1"/>
</dbReference>
<dbReference type="InterPro" id="IPR036397">
    <property type="entry name" value="RNaseH_sf"/>
</dbReference>
<keyword evidence="4" id="KW-0255">Endonuclease</keyword>
<keyword evidence="2" id="KW-0548">Nucleotidyltransferase</keyword>
<keyword evidence="5" id="KW-0378">Hydrolase</keyword>
<dbReference type="PROSITE" id="PS50994">
    <property type="entry name" value="INTEGRASE"/>
    <property type="match status" value="1"/>
</dbReference>
<dbReference type="GO" id="GO:0003676">
    <property type="term" value="F:nucleic acid binding"/>
    <property type="evidence" value="ECO:0007669"/>
    <property type="project" value="InterPro"/>
</dbReference>
<dbReference type="EMBL" id="SMMG02000009">
    <property type="protein sequence ID" value="KAA3461865.1"/>
    <property type="molecule type" value="Genomic_DNA"/>
</dbReference>
<evidence type="ECO:0000256" key="5">
    <source>
        <dbReference type="ARBA" id="ARBA00022801"/>
    </source>
</evidence>
<dbReference type="Pfam" id="PF03732">
    <property type="entry name" value="Retrotrans_gag"/>
    <property type="match status" value="1"/>
</dbReference>
<dbReference type="InterPro" id="IPR041373">
    <property type="entry name" value="RT_RNaseH"/>
</dbReference>
<evidence type="ECO:0000313" key="9">
    <source>
        <dbReference type="Proteomes" id="UP000325315"/>
    </source>
</evidence>
<proteinExistence type="predicted"/>
<dbReference type="InterPro" id="IPR043502">
    <property type="entry name" value="DNA/RNA_pol_sf"/>
</dbReference>
<dbReference type="GO" id="GO:0004519">
    <property type="term" value="F:endonuclease activity"/>
    <property type="evidence" value="ECO:0007669"/>
    <property type="project" value="UniProtKB-KW"/>
</dbReference>
<evidence type="ECO:0000259" key="7">
    <source>
        <dbReference type="PROSITE" id="PS50994"/>
    </source>
</evidence>
<dbReference type="GO" id="GO:0016787">
    <property type="term" value="F:hydrolase activity"/>
    <property type="evidence" value="ECO:0007669"/>
    <property type="project" value="UniProtKB-KW"/>
</dbReference>
<keyword evidence="1" id="KW-0808">Transferase</keyword>
<dbReference type="PANTHER" id="PTHR35046:SF9">
    <property type="entry name" value="RNA-DIRECTED DNA POLYMERASE"/>
    <property type="match status" value="1"/>
</dbReference>
<gene>
    <name evidence="8" type="ORF">EPI10_028403</name>
</gene>
<keyword evidence="6" id="KW-0695">RNA-directed DNA polymerase</keyword>
<dbReference type="Proteomes" id="UP000325315">
    <property type="component" value="Unassembled WGS sequence"/>
</dbReference>
<dbReference type="GO" id="GO:0015074">
    <property type="term" value="P:DNA integration"/>
    <property type="evidence" value="ECO:0007669"/>
    <property type="project" value="InterPro"/>
</dbReference>
<dbReference type="Pfam" id="PF17917">
    <property type="entry name" value="RT_RNaseH"/>
    <property type="match status" value="1"/>
</dbReference>
<evidence type="ECO:0000256" key="6">
    <source>
        <dbReference type="ARBA" id="ARBA00022918"/>
    </source>
</evidence>
<dbReference type="SUPFAM" id="SSF56672">
    <property type="entry name" value="DNA/RNA polymerases"/>
    <property type="match status" value="1"/>
</dbReference>
<sequence>MLRILERVAGPNSRSRGRGSVTERLRSNRAELFRGVTIVTPNVAEYWLEATERIMDDLDCTPEQKLKGVVSLLRDEAYQWRREFLNLTQGDQSVAEYDAEFLRLSCYARGMVADEYERCVLFEDGLRDNLRVLIALQREREFSVLVEKVKIPKEVKRAKHQNRDRERSKNKWELKPSSFVYTPKKKAKSDVPVRVGAPVASTGILPCGNCGRRHPDECWRRIRACLRDAPGIIIGTFFISDVPYLALIDIGSTHFYIACSVSKNLGCTLSGARNYFSGGSNGASVWGVRYNSGNGLVGQAPGCEAYLAYVSLLDSRDSSVGNIRTAKDFPDVFPKELPGLPPNWEVEFGIELLLVDKCTGRIHGSDELSILALFGSVRRGLHRRHSEGIWVYPRKIEVVLDWKQPKNVSEICSFLGLAGYYRQFVEGFSLITTPLTKLLLYSDASHVGLGCVLMQDGKVVAYVSCQCKTHEGNYPMHDLELAAMVFALKIWRHYLYGERCLIYIDHKILKYLLTQKELNLRQRRWIELLKDYDYTIEYHPGKANVVADALNRRAMSDLKVMFAHISLFDDGSLLVELKVKLTWIEHIRDKQLGDESLSSRFRQLESGSTSNFGLNNEGGNKTYRDLLKAEHQLQPVKIPLWKWEQVTMDFVSGLPLTPTKKDFVWVFVDRLTKSAHFILVWTDYSLQKLAKLYISEIVRLHGVPISIISNRDPRFTSRFWKKLREALGSRLDFSTAFHP</sequence>
<evidence type="ECO:0000313" key="8">
    <source>
        <dbReference type="EMBL" id="KAA3461865.1"/>
    </source>
</evidence>
<dbReference type="PANTHER" id="PTHR35046">
    <property type="entry name" value="ZINC KNUCKLE (CCHC-TYPE) FAMILY PROTEIN"/>
    <property type="match status" value="1"/>
</dbReference>
<keyword evidence="9" id="KW-1185">Reference proteome</keyword>
<feature type="domain" description="Integrase catalytic" evidence="7">
    <location>
        <begin position="631"/>
        <end position="739"/>
    </location>
</feature>
<dbReference type="CDD" id="cd09274">
    <property type="entry name" value="RNase_HI_RT_Ty3"/>
    <property type="match status" value="1"/>
</dbReference>
<protein>
    <submittedName>
        <fullName evidence="8">Integrase</fullName>
    </submittedName>
</protein>
<evidence type="ECO:0000256" key="4">
    <source>
        <dbReference type="ARBA" id="ARBA00022759"/>
    </source>
</evidence>
<dbReference type="GO" id="GO:0003964">
    <property type="term" value="F:RNA-directed DNA polymerase activity"/>
    <property type="evidence" value="ECO:0007669"/>
    <property type="project" value="UniProtKB-KW"/>
</dbReference>
<dbReference type="InterPro" id="IPR043128">
    <property type="entry name" value="Rev_trsase/Diguanyl_cyclase"/>
</dbReference>
<dbReference type="InterPro" id="IPR005162">
    <property type="entry name" value="Retrotrans_gag_dom"/>
</dbReference>
<dbReference type="InterPro" id="IPR012337">
    <property type="entry name" value="RNaseH-like_sf"/>
</dbReference>
<name>A0A5B6UZW8_9ROSI</name>
<evidence type="ECO:0000256" key="1">
    <source>
        <dbReference type="ARBA" id="ARBA00022679"/>
    </source>
</evidence>
<comment type="caution">
    <text evidence="8">The sequence shown here is derived from an EMBL/GenBank/DDBJ whole genome shotgun (WGS) entry which is preliminary data.</text>
</comment>
<keyword evidence="3" id="KW-0540">Nuclease</keyword>
<evidence type="ECO:0000256" key="3">
    <source>
        <dbReference type="ARBA" id="ARBA00022722"/>
    </source>
</evidence>